<evidence type="ECO:0000256" key="2">
    <source>
        <dbReference type="ARBA" id="ARBA00006555"/>
    </source>
</evidence>
<evidence type="ECO:0000256" key="6">
    <source>
        <dbReference type="ARBA" id="ARBA00022692"/>
    </source>
</evidence>
<evidence type="ECO:0000256" key="10">
    <source>
        <dbReference type="SAM" id="MobiDB-lite"/>
    </source>
</evidence>
<keyword evidence="6 11" id="KW-0812">Transmembrane</keyword>
<name>A0A450TJH4_9GAMM</name>
<evidence type="ECO:0000313" key="13">
    <source>
        <dbReference type="EMBL" id="VFJ67543.1"/>
    </source>
</evidence>
<keyword evidence="8 11" id="KW-1133">Transmembrane helix</keyword>
<keyword evidence="4" id="KW-1003">Cell membrane</keyword>
<comment type="similarity">
    <text evidence="2">Belongs to the TonB family.</text>
</comment>
<dbReference type="EMBL" id="CAADEZ010000450">
    <property type="protein sequence ID" value="VFJ67543.1"/>
    <property type="molecule type" value="Genomic_DNA"/>
</dbReference>
<evidence type="ECO:0000313" key="14">
    <source>
        <dbReference type="EMBL" id="VFK16882.1"/>
    </source>
</evidence>
<feature type="compositionally biased region" description="Low complexity" evidence="10">
    <location>
        <begin position="62"/>
        <end position="73"/>
    </location>
</feature>
<protein>
    <submittedName>
        <fullName evidence="13">Protein TonB</fullName>
    </submittedName>
</protein>
<dbReference type="InterPro" id="IPR006260">
    <property type="entry name" value="TonB/TolA_C"/>
</dbReference>
<evidence type="ECO:0000256" key="4">
    <source>
        <dbReference type="ARBA" id="ARBA00022475"/>
    </source>
</evidence>
<evidence type="ECO:0000256" key="9">
    <source>
        <dbReference type="ARBA" id="ARBA00023136"/>
    </source>
</evidence>
<keyword evidence="5" id="KW-0997">Cell inner membrane</keyword>
<dbReference type="InterPro" id="IPR037682">
    <property type="entry name" value="TonB_C"/>
</dbReference>
<gene>
    <name evidence="13" type="ORF">BECKFM1743A_GA0114220_104504</name>
    <name evidence="14" type="ORF">BECKFM1743B_GA0114221_104491</name>
</gene>
<dbReference type="GO" id="GO:0005886">
    <property type="term" value="C:plasma membrane"/>
    <property type="evidence" value="ECO:0007669"/>
    <property type="project" value="UniProtKB-SubCell"/>
</dbReference>
<proteinExistence type="inferred from homology"/>
<dbReference type="Gene3D" id="3.30.1150.10">
    <property type="match status" value="1"/>
</dbReference>
<dbReference type="NCBIfam" id="TIGR01352">
    <property type="entry name" value="tonB_Cterm"/>
    <property type="match status" value="1"/>
</dbReference>
<feature type="domain" description="TonB C-terminal" evidence="12">
    <location>
        <begin position="177"/>
        <end position="269"/>
    </location>
</feature>
<feature type="transmembrane region" description="Helical" evidence="11">
    <location>
        <begin position="12"/>
        <end position="35"/>
    </location>
</feature>
<dbReference type="PRINTS" id="PR01217">
    <property type="entry name" value="PRICHEXTENSN"/>
</dbReference>
<dbReference type="GO" id="GO:0055085">
    <property type="term" value="P:transmembrane transport"/>
    <property type="evidence" value="ECO:0007669"/>
    <property type="project" value="InterPro"/>
</dbReference>
<dbReference type="PANTHER" id="PTHR33446">
    <property type="entry name" value="PROTEIN TONB-RELATED"/>
    <property type="match status" value="1"/>
</dbReference>
<evidence type="ECO:0000256" key="3">
    <source>
        <dbReference type="ARBA" id="ARBA00022448"/>
    </source>
</evidence>
<evidence type="ECO:0000256" key="1">
    <source>
        <dbReference type="ARBA" id="ARBA00004383"/>
    </source>
</evidence>
<dbReference type="PANTHER" id="PTHR33446:SF2">
    <property type="entry name" value="PROTEIN TONB"/>
    <property type="match status" value="1"/>
</dbReference>
<dbReference type="PROSITE" id="PS52015">
    <property type="entry name" value="TONB_CTD"/>
    <property type="match status" value="1"/>
</dbReference>
<keyword evidence="7" id="KW-0653">Protein transport</keyword>
<accession>A0A450TJH4</accession>
<keyword evidence="3" id="KW-0813">Transport</keyword>
<sequence length="269" mass="29398">MSFAHSPPIKKIASLPIGFFISGLLHLAVLLAIVISLSKPVMDSQAGDEVPISLTLAMFAESPQEEPQPVVEPMEPPPPPEAVEPPDPPSQTPQLQEKEPEPVLEPPPPEKPRPKPRQKPKPRPVAKKVAPPRSTPAKETVTPKSQPTNPPRTVAPKATTPIPSKPVGAAAAQAKQDYLVALRRRIERKKYYPRASRRRGEEGKVIVSFVIQKNGELIDMAVARSSGIPRLDKAALETLRRISPFKPIPADLGRNRLALSIPISYNLRN</sequence>
<dbReference type="InterPro" id="IPR051045">
    <property type="entry name" value="TonB-dependent_transducer"/>
</dbReference>
<dbReference type="GO" id="GO:0015031">
    <property type="term" value="P:protein transport"/>
    <property type="evidence" value="ECO:0007669"/>
    <property type="project" value="UniProtKB-KW"/>
</dbReference>
<reference evidence="13" key="1">
    <citation type="submission" date="2019-02" db="EMBL/GenBank/DDBJ databases">
        <authorList>
            <person name="Gruber-Vodicka R. H."/>
            <person name="Seah K. B. B."/>
        </authorList>
    </citation>
    <scope>NUCLEOTIDE SEQUENCE</scope>
    <source>
        <strain evidence="13">BECK_BZ163</strain>
        <strain evidence="14">BECK_BZ164</strain>
    </source>
</reference>
<dbReference type="SUPFAM" id="SSF74653">
    <property type="entry name" value="TolA/TonB C-terminal domain"/>
    <property type="match status" value="1"/>
</dbReference>
<organism evidence="13">
    <name type="scientific">Candidatus Kentrum sp. FM</name>
    <dbReference type="NCBI Taxonomy" id="2126340"/>
    <lineage>
        <taxon>Bacteria</taxon>
        <taxon>Pseudomonadati</taxon>
        <taxon>Pseudomonadota</taxon>
        <taxon>Gammaproteobacteria</taxon>
        <taxon>Candidatus Kentrum</taxon>
    </lineage>
</organism>
<feature type="compositionally biased region" description="Basic residues" evidence="10">
    <location>
        <begin position="114"/>
        <end position="126"/>
    </location>
</feature>
<evidence type="ECO:0000256" key="7">
    <source>
        <dbReference type="ARBA" id="ARBA00022927"/>
    </source>
</evidence>
<dbReference type="Pfam" id="PF03544">
    <property type="entry name" value="TonB_C"/>
    <property type="match status" value="1"/>
</dbReference>
<evidence type="ECO:0000256" key="11">
    <source>
        <dbReference type="SAM" id="Phobius"/>
    </source>
</evidence>
<comment type="subcellular location">
    <subcellularLocation>
        <location evidence="1">Cell inner membrane</location>
        <topology evidence="1">Single-pass membrane protein</topology>
        <orientation evidence="1">Periplasmic side</orientation>
    </subcellularLocation>
</comment>
<dbReference type="EMBL" id="CAADFL010000449">
    <property type="protein sequence ID" value="VFK16882.1"/>
    <property type="molecule type" value="Genomic_DNA"/>
</dbReference>
<feature type="compositionally biased region" description="Pro residues" evidence="10">
    <location>
        <begin position="74"/>
        <end position="91"/>
    </location>
</feature>
<feature type="region of interest" description="Disordered" evidence="10">
    <location>
        <begin position="62"/>
        <end position="170"/>
    </location>
</feature>
<keyword evidence="9 11" id="KW-0472">Membrane</keyword>
<evidence type="ECO:0000256" key="5">
    <source>
        <dbReference type="ARBA" id="ARBA00022519"/>
    </source>
</evidence>
<evidence type="ECO:0000259" key="12">
    <source>
        <dbReference type="PROSITE" id="PS52015"/>
    </source>
</evidence>
<evidence type="ECO:0000256" key="8">
    <source>
        <dbReference type="ARBA" id="ARBA00022989"/>
    </source>
</evidence>
<dbReference type="AlphaFoldDB" id="A0A450TJH4"/>